<dbReference type="EMBL" id="CP039346">
    <property type="protein sequence ID" value="QCD82205.1"/>
    <property type="molecule type" value="Genomic_DNA"/>
</dbReference>
<feature type="transmembrane region" description="Helical" evidence="2">
    <location>
        <begin position="268"/>
        <end position="289"/>
    </location>
</feature>
<evidence type="ECO:0000313" key="3">
    <source>
        <dbReference type="EMBL" id="QCD82205.1"/>
    </source>
</evidence>
<feature type="transmembrane region" description="Helical" evidence="2">
    <location>
        <begin position="411"/>
        <end position="436"/>
    </location>
</feature>
<feature type="transmembrane region" description="Helical" evidence="2">
    <location>
        <begin position="448"/>
        <end position="470"/>
    </location>
</feature>
<feature type="compositionally biased region" description="Gly residues" evidence="1">
    <location>
        <begin position="1"/>
        <end position="11"/>
    </location>
</feature>
<keyword evidence="2" id="KW-0472">Membrane</keyword>
<protein>
    <recommendedName>
        <fullName evidence="5">Major facilitator superfamily domain-containing protein</fullName>
    </recommendedName>
</protein>
<name>A0A4D6L142_VIGUN</name>
<feature type="region of interest" description="Disordered" evidence="1">
    <location>
        <begin position="1"/>
        <end position="24"/>
    </location>
</feature>
<feature type="transmembrane region" description="Helical" evidence="2">
    <location>
        <begin position="160"/>
        <end position="179"/>
    </location>
</feature>
<feature type="transmembrane region" description="Helical" evidence="2">
    <location>
        <begin position="317"/>
        <end position="342"/>
    </location>
</feature>
<evidence type="ECO:0000313" key="4">
    <source>
        <dbReference type="Proteomes" id="UP000501690"/>
    </source>
</evidence>
<feature type="transmembrane region" description="Helical" evidence="2">
    <location>
        <begin position="354"/>
        <end position="372"/>
    </location>
</feature>
<dbReference type="Proteomes" id="UP000501690">
    <property type="component" value="Linkage Group LG2"/>
</dbReference>
<feature type="transmembrane region" description="Helical" evidence="2">
    <location>
        <begin position="185"/>
        <end position="211"/>
    </location>
</feature>
<dbReference type="PANTHER" id="PTHR37891">
    <property type="entry name" value="OS06G0113900 PROTEIN"/>
    <property type="match status" value="1"/>
</dbReference>
<evidence type="ECO:0000256" key="1">
    <source>
        <dbReference type="SAM" id="MobiDB-lite"/>
    </source>
</evidence>
<feature type="transmembrane region" description="Helical" evidence="2">
    <location>
        <begin position="384"/>
        <end position="405"/>
    </location>
</feature>
<feature type="transmembrane region" description="Helical" evidence="2">
    <location>
        <begin position="232"/>
        <end position="256"/>
    </location>
</feature>
<gene>
    <name evidence="3" type="ORF">DEO72_LG2g2540</name>
</gene>
<sequence length="519" mass="56631">MESDTEGGGALGQASSVLAPPNGNSIETRSMRSSNYSYANEEVIGDEASRFEVWGWYLYEFCSYFVQTVLIPVVFPLIISQLQHLPMDPVQEWFKNHQGVVCAEKEINLYSTLTERTITVNGSTFSSLEWTAMAWGGGLALAAPILAFISLYINASFQTFITAAATGIGVLFCLPVGLFKTTKIFILYIAIIVVAITLSTATHTHHLALMAPKLSTPSPLSKLSIFSKKQGLSTWISLFATVVGCLGASIVSSFTYHMLREPIEREFISLWIVTIFCGLLWLVGLLHVFTAENRTTSVPNILSTRFQLFTIFKYPNAIGGLVSVFLSSFTTMGIFTGGVLFIVGQLCIVPVHLLYFWLTYFLFPLVSLPLLFQPLQHLIKANSVKMKIMGLLLSLVSSGFGFYFWESRWKWGHLLVFGAIQGTSSALLHAFGRVLMLETAPCGEEGGFCVWYGWVRGVGLFGGFVVGSVVPGSVRTAFGAAFCSALVGIVVLLFGNVSDFGAAKEGGERALDSKESISV</sequence>
<keyword evidence="4" id="KW-1185">Reference proteome</keyword>
<reference evidence="3 4" key="1">
    <citation type="submission" date="2019-04" db="EMBL/GenBank/DDBJ databases">
        <title>An improved genome assembly and genetic linkage map for asparagus bean, Vigna unguiculata ssp. sesquipedialis.</title>
        <authorList>
            <person name="Xia Q."/>
            <person name="Zhang R."/>
            <person name="Dong Y."/>
        </authorList>
    </citation>
    <scope>NUCLEOTIDE SEQUENCE [LARGE SCALE GENOMIC DNA]</scope>
    <source>
        <tissue evidence="3">Leaf</tissue>
    </source>
</reference>
<keyword evidence="2" id="KW-1133">Transmembrane helix</keyword>
<accession>A0A4D6L142</accession>
<dbReference type="AlphaFoldDB" id="A0A4D6L142"/>
<keyword evidence="2" id="KW-0812">Transmembrane</keyword>
<proteinExistence type="predicted"/>
<feature type="transmembrane region" description="Helical" evidence="2">
    <location>
        <begin position="476"/>
        <end position="495"/>
    </location>
</feature>
<feature type="transmembrane region" description="Helical" evidence="2">
    <location>
        <begin position="57"/>
        <end position="79"/>
    </location>
</feature>
<evidence type="ECO:0000256" key="2">
    <source>
        <dbReference type="SAM" id="Phobius"/>
    </source>
</evidence>
<organism evidence="3 4">
    <name type="scientific">Vigna unguiculata</name>
    <name type="common">Cowpea</name>
    <dbReference type="NCBI Taxonomy" id="3917"/>
    <lineage>
        <taxon>Eukaryota</taxon>
        <taxon>Viridiplantae</taxon>
        <taxon>Streptophyta</taxon>
        <taxon>Embryophyta</taxon>
        <taxon>Tracheophyta</taxon>
        <taxon>Spermatophyta</taxon>
        <taxon>Magnoliopsida</taxon>
        <taxon>eudicotyledons</taxon>
        <taxon>Gunneridae</taxon>
        <taxon>Pentapetalae</taxon>
        <taxon>rosids</taxon>
        <taxon>fabids</taxon>
        <taxon>Fabales</taxon>
        <taxon>Fabaceae</taxon>
        <taxon>Papilionoideae</taxon>
        <taxon>50 kb inversion clade</taxon>
        <taxon>NPAAA clade</taxon>
        <taxon>indigoferoid/millettioid clade</taxon>
        <taxon>Phaseoleae</taxon>
        <taxon>Vigna</taxon>
    </lineage>
</organism>
<feature type="transmembrane region" description="Helical" evidence="2">
    <location>
        <begin position="132"/>
        <end position="153"/>
    </location>
</feature>
<dbReference type="PANTHER" id="PTHR37891:SF1">
    <property type="entry name" value="OS06G0113900 PROTEIN"/>
    <property type="match status" value="1"/>
</dbReference>
<evidence type="ECO:0008006" key="5">
    <source>
        <dbReference type="Google" id="ProtNLM"/>
    </source>
</evidence>